<dbReference type="AlphaFoldDB" id="A0A7N5K4I6"/>
<dbReference type="Ensembl" id="ENSAMET00000027190.1">
    <property type="protein sequence ID" value="ENSAMEP00000034843.1"/>
    <property type="gene ID" value="ENSAMEG00000025942.1"/>
</dbReference>
<reference evidence="1" key="2">
    <citation type="submission" date="2025-08" db="UniProtKB">
        <authorList>
            <consortium name="Ensembl"/>
        </authorList>
    </citation>
    <scope>IDENTIFICATION</scope>
</reference>
<organism evidence="1 2">
    <name type="scientific">Ailuropoda melanoleuca</name>
    <name type="common">Giant panda</name>
    <dbReference type="NCBI Taxonomy" id="9646"/>
    <lineage>
        <taxon>Eukaryota</taxon>
        <taxon>Metazoa</taxon>
        <taxon>Chordata</taxon>
        <taxon>Craniata</taxon>
        <taxon>Vertebrata</taxon>
        <taxon>Euteleostomi</taxon>
        <taxon>Mammalia</taxon>
        <taxon>Eutheria</taxon>
        <taxon>Laurasiatheria</taxon>
        <taxon>Carnivora</taxon>
        <taxon>Caniformia</taxon>
        <taxon>Ursidae</taxon>
        <taxon>Ailuropoda</taxon>
    </lineage>
</organism>
<dbReference type="InParanoid" id="A0A7N5K4I6"/>
<proteinExistence type="predicted"/>
<dbReference type="GeneTree" id="ENSGT00950000185146"/>
<accession>A0A7N5K4I6</accession>
<name>A0A7N5K4I6_AILME</name>
<reference evidence="1" key="3">
    <citation type="submission" date="2025-09" db="UniProtKB">
        <authorList>
            <consortium name="Ensembl"/>
        </authorList>
    </citation>
    <scope>IDENTIFICATION</scope>
</reference>
<evidence type="ECO:0000313" key="2">
    <source>
        <dbReference type="Proteomes" id="UP000008912"/>
    </source>
</evidence>
<reference evidence="1 2" key="1">
    <citation type="journal article" date="2010" name="Nature">
        <title>The sequence and de novo assembly of the giant panda genome.</title>
        <authorList>
            <person name="Li R."/>
            <person name="Fan W."/>
            <person name="Tian G."/>
            <person name="Zhu H."/>
            <person name="He L."/>
            <person name="Cai J."/>
            <person name="Huang Q."/>
            <person name="Cai Q."/>
            <person name="Li B."/>
            <person name="Bai Y."/>
            <person name="Zhang Z."/>
            <person name="Zhang Y."/>
            <person name="Wang W."/>
            <person name="Li J."/>
            <person name="Wei F."/>
            <person name="Li H."/>
            <person name="Jian M."/>
            <person name="Li J."/>
            <person name="Zhang Z."/>
            <person name="Nielsen R."/>
            <person name="Li D."/>
            <person name="Gu W."/>
            <person name="Yang Z."/>
            <person name="Xuan Z."/>
            <person name="Ryder O.A."/>
            <person name="Leung F.C."/>
            <person name="Zhou Y."/>
            <person name="Cao J."/>
            <person name="Sun X."/>
            <person name="Fu Y."/>
            <person name="Fang X."/>
            <person name="Guo X."/>
            <person name="Wang B."/>
            <person name="Hou R."/>
            <person name="Shen F."/>
            <person name="Mu B."/>
            <person name="Ni P."/>
            <person name="Lin R."/>
            <person name="Qian W."/>
            <person name="Wang G."/>
            <person name="Yu C."/>
            <person name="Nie W."/>
            <person name="Wang J."/>
            <person name="Wu Z."/>
            <person name="Liang H."/>
            <person name="Min J."/>
            <person name="Wu Q."/>
            <person name="Cheng S."/>
            <person name="Ruan J."/>
            <person name="Wang M."/>
            <person name="Shi Z."/>
            <person name="Wen M."/>
            <person name="Liu B."/>
            <person name="Ren X."/>
            <person name="Zheng H."/>
            <person name="Dong D."/>
            <person name="Cook K."/>
            <person name="Shan G."/>
            <person name="Zhang H."/>
            <person name="Kosiol C."/>
            <person name="Xie X."/>
            <person name="Lu Z."/>
            <person name="Zheng H."/>
            <person name="Li Y."/>
            <person name="Steiner C.C."/>
            <person name="Lam T.T."/>
            <person name="Lin S."/>
            <person name="Zhang Q."/>
            <person name="Li G."/>
            <person name="Tian J."/>
            <person name="Gong T."/>
            <person name="Liu H."/>
            <person name="Zhang D."/>
            <person name="Fang L."/>
            <person name="Ye C."/>
            <person name="Zhang J."/>
            <person name="Hu W."/>
            <person name="Xu A."/>
            <person name="Ren Y."/>
            <person name="Zhang G."/>
            <person name="Bruford M.W."/>
            <person name="Li Q."/>
            <person name="Ma L."/>
            <person name="Guo Y."/>
            <person name="An N."/>
            <person name="Hu Y."/>
            <person name="Zheng Y."/>
            <person name="Shi Y."/>
            <person name="Li Z."/>
            <person name="Liu Q."/>
            <person name="Chen Y."/>
            <person name="Zhao J."/>
            <person name="Qu N."/>
            <person name="Zhao S."/>
            <person name="Tian F."/>
            <person name="Wang X."/>
            <person name="Wang H."/>
            <person name="Xu L."/>
            <person name="Liu X."/>
            <person name="Vinar T."/>
            <person name="Wang Y."/>
            <person name="Lam T.W."/>
            <person name="Yiu S.M."/>
            <person name="Liu S."/>
            <person name="Zhang H."/>
            <person name="Li D."/>
            <person name="Huang Y."/>
            <person name="Wang X."/>
            <person name="Yang G."/>
            <person name="Jiang Z."/>
            <person name="Wang J."/>
            <person name="Qin N."/>
            <person name="Li L."/>
            <person name="Li J."/>
            <person name="Bolund L."/>
            <person name="Kristiansen K."/>
            <person name="Wong G.K."/>
            <person name="Olson M."/>
            <person name="Zhang X."/>
            <person name="Li S."/>
            <person name="Yang H."/>
            <person name="Wang J."/>
            <person name="Wang J."/>
        </authorList>
    </citation>
    <scope>NUCLEOTIDE SEQUENCE [LARGE SCALE GENOMIC DNA]</scope>
</reference>
<dbReference type="Proteomes" id="UP000008912">
    <property type="component" value="Unassembled WGS sequence"/>
</dbReference>
<protein>
    <submittedName>
        <fullName evidence="1">Uncharacterized protein</fullName>
    </submittedName>
</protein>
<evidence type="ECO:0000313" key="1">
    <source>
        <dbReference type="Ensembl" id="ENSAMEP00000034843.1"/>
    </source>
</evidence>
<keyword evidence="2" id="KW-1185">Reference proteome</keyword>
<sequence length="95" mass="10730">MSVTLNTDVSGIKIEGFCDRTHKTCENFFDEVTVSGARNLRMNIATFLSTMLEVFYLRLITAQTPVDFSSSPMAVTFGHEIYSIYKGNRFSEDSK</sequence>